<dbReference type="PANTHER" id="PTHR42881:SF2">
    <property type="entry name" value="PROLYL ENDOPEPTIDASE"/>
    <property type="match status" value="1"/>
</dbReference>
<evidence type="ECO:0000256" key="3">
    <source>
        <dbReference type="ARBA" id="ARBA00011897"/>
    </source>
</evidence>
<dbReference type="Pfam" id="PF02897">
    <property type="entry name" value="Peptidase_S9_N"/>
    <property type="match status" value="1"/>
</dbReference>
<dbReference type="GO" id="GO:0070012">
    <property type="term" value="F:oligopeptidase activity"/>
    <property type="evidence" value="ECO:0007669"/>
    <property type="project" value="TreeGrafter"/>
</dbReference>
<evidence type="ECO:0000256" key="5">
    <source>
        <dbReference type="ARBA" id="ARBA00022801"/>
    </source>
</evidence>
<feature type="domain" description="Peptidase S9A N-terminal" evidence="8">
    <location>
        <begin position="30"/>
        <end position="424"/>
    </location>
</feature>
<sequence>VNKIYLFRSVTLLALSAILEACSLGSYPPPPDTRIETVTDVLHGIEITDDYRWLEEQDAPETRSWIEDQNAYAEDVIGESEIRDGFRSRLSELIDTDDIGSTRQAGDWEYFTMRRKGEEAARIYRRVASEDSEPTTEDTYEVVLDPADLDPTYRTVFSIMDFSPDGTLMMYSIRQGGADEIAVRIRNLQSGEDLPDRLADALYSGVEFDDSGTGFYYTYRSRETGPRIRHHTLGQDFSEDEEIWGEGYGPTAFIGMDIVAEGKYRIFTVQHGWARNDIFIQSGDGAVRPIVEGVSAHFQHRFHDGRIYLRTDFNAPNYRLLVVDPEMPDREAWQQLLPETDDLFESYTFIDDKIYATYLHEVANRIRVFDLDGSPSGEIEVPDNSSVSISASENGKASLSVNGYLTPQTRYLLDLETGEREVSDEPEVIFDSSAYDLTKLWFTSTGGVQAPVYVMHKVGLDLDGSHPTILNGYGGFNSNTKPGFSTTRLAWLEAGGVYAVATLRGGSEFGETWHQDGMLENKQHVFDDFIAAAEKLIEAGFTDPDHLAISGGSNGGLLVGSAMTQRPELFRAVLCTYPDLDMVRFYQFTETNNMPALLEYGDASIPNHFEAMRRYSPYQAIRDGVKYPAVMLTTGDLDTRVSPLQGRKMAARLQAATASGLPVVLWYDSRGGHAGGRGRPISLRIEDTVRELAFLAQQLGLGEEAN</sequence>
<dbReference type="InterPro" id="IPR023302">
    <property type="entry name" value="Pept_S9A_N"/>
</dbReference>
<evidence type="ECO:0000313" key="9">
    <source>
        <dbReference type="EMBL" id="SVA78626.1"/>
    </source>
</evidence>
<dbReference type="AlphaFoldDB" id="A0A381YNM6"/>
<dbReference type="InterPro" id="IPR002470">
    <property type="entry name" value="Peptidase_S9A"/>
</dbReference>
<feature type="domain" description="Peptidase S9 prolyl oligopeptidase catalytic" evidence="7">
    <location>
        <begin position="484"/>
        <end position="700"/>
    </location>
</feature>
<dbReference type="SUPFAM" id="SSF50993">
    <property type="entry name" value="Peptidase/esterase 'gauge' domain"/>
    <property type="match status" value="1"/>
</dbReference>
<dbReference type="EMBL" id="UINC01018670">
    <property type="protein sequence ID" value="SVA78626.1"/>
    <property type="molecule type" value="Genomic_DNA"/>
</dbReference>
<dbReference type="Gene3D" id="2.130.10.120">
    <property type="entry name" value="Prolyl oligopeptidase, N-terminal domain"/>
    <property type="match status" value="1"/>
</dbReference>
<evidence type="ECO:0000256" key="1">
    <source>
        <dbReference type="ARBA" id="ARBA00001070"/>
    </source>
</evidence>
<keyword evidence="4" id="KW-0645">Protease</keyword>
<evidence type="ECO:0000256" key="6">
    <source>
        <dbReference type="ARBA" id="ARBA00022825"/>
    </source>
</evidence>
<dbReference type="Pfam" id="PF00326">
    <property type="entry name" value="Peptidase_S9"/>
    <property type="match status" value="1"/>
</dbReference>
<comment type="similarity">
    <text evidence="2">Belongs to the peptidase S9A family.</text>
</comment>
<organism evidence="9">
    <name type="scientific">marine metagenome</name>
    <dbReference type="NCBI Taxonomy" id="408172"/>
    <lineage>
        <taxon>unclassified sequences</taxon>
        <taxon>metagenomes</taxon>
        <taxon>ecological metagenomes</taxon>
    </lineage>
</organism>
<dbReference type="EC" id="3.4.21.26" evidence="3"/>
<gene>
    <name evidence="9" type="ORF">METZ01_LOCUS131480</name>
</gene>
<dbReference type="PANTHER" id="PTHR42881">
    <property type="entry name" value="PROLYL ENDOPEPTIDASE"/>
    <property type="match status" value="1"/>
</dbReference>
<dbReference type="InterPro" id="IPR051167">
    <property type="entry name" value="Prolyl_oligopep/macrocyclase"/>
</dbReference>
<name>A0A381YNM6_9ZZZZ</name>
<evidence type="ECO:0000259" key="8">
    <source>
        <dbReference type="Pfam" id="PF02897"/>
    </source>
</evidence>
<dbReference type="GO" id="GO:0006508">
    <property type="term" value="P:proteolysis"/>
    <property type="evidence" value="ECO:0007669"/>
    <property type="project" value="UniProtKB-KW"/>
</dbReference>
<feature type="non-terminal residue" evidence="9">
    <location>
        <position position="1"/>
    </location>
</feature>
<keyword evidence="6" id="KW-0720">Serine protease</keyword>
<reference evidence="9" key="1">
    <citation type="submission" date="2018-05" db="EMBL/GenBank/DDBJ databases">
        <authorList>
            <person name="Lanie J.A."/>
            <person name="Ng W.-L."/>
            <person name="Kazmierczak K.M."/>
            <person name="Andrzejewski T.M."/>
            <person name="Davidsen T.M."/>
            <person name="Wayne K.J."/>
            <person name="Tettelin H."/>
            <person name="Glass J.I."/>
            <person name="Rusch D."/>
            <person name="Podicherti R."/>
            <person name="Tsui H.-C.T."/>
            <person name="Winkler M.E."/>
        </authorList>
    </citation>
    <scope>NUCLEOTIDE SEQUENCE</scope>
</reference>
<accession>A0A381YNM6</accession>
<dbReference type="Gene3D" id="3.40.50.1820">
    <property type="entry name" value="alpha/beta hydrolase"/>
    <property type="match status" value="1"/>
</dbReference>
<keyword evidence="5" id="KW-0378">Hydrolase</keyword>
<dbReference type="GO" id="GO:0005829">
    <property type="term" value="C:cytosol"/>
    <property type="evidence" value="ECO:0007669"/>
    <property type="project" value="TreeGrafter"/>
</dbReference>
<protein>
    <recommendedName>
        <fullName evidence="3">prolyl oligopeptidase</fullName>
        <ecNumber evidence="3">3.4.21.26</ecNumber>
    </recommendedName>
</protein>
<evidence type="ECO:0000256" key="2">
    <source>
        <dbReference type="ARBA" id="ARBA00005228"/>
    </source>
</evidence>
<dbReference type="InterPro" id="IPR002471">
    <property type="entry name" value="Pept_S9_AS"/>
</dbReference>
<evidence type="ECO:0000259" key="7">
    <source>
        <dbReference type="Pfam" id="PF00326"/>
    </source>
</evidence>
<evidence type="ECO:0000256" key="4">
    <source>
        <dbReference type="ARBA" id="ARBA00022670"/>
    </source>
</evidence>
<dbReference type="PROSITE" id="PS00708">
    <property type="entry name" value="PRO_ENDOPEP_SER"/>
    <property type="match status" value="1"/>
</dbReference>
<dbReference type="SUPFAM" id="SSF53474">
    <property type="entry name" value="alpha/beta-Hydrolases"/>
    <property type="match status" value="1"/>
</dbReference>
<dbReference type="GO" id="GO:0004252">
    <property type="term" value="F:serine-type endopeptidase activity"/>
    <property type="evidence" value="ECO:0007669"/>
    <property type="project" value="UniProtKB-EC"/>
</dbReference>
<dbReference type="InterPro" id="IPR029058">
    <property type="entry name" value="AB_hydrolase_fold"/>
</dbReference>
<dbReference type="PRINTS" id="PR00862">
    <property type="entry name" value="PROLIGOPTASE"/>
</dbReference>
<proteinExistence type="inferred from homology"/>
<dbReference type="InterPro" id="IPR001375">
    <property type="entry name" value="Peptidase_S9_cat"/>
</dbReference>
<comment type="catalytic activity">
    <reaction evidence="1">
        <text>Hydrolysis of Pro-|-Xaa &gt;&gt; Ala-|-Xaa in oligopeptides.</text>
        <dbReference type="EC" id="3.4.21.26"/>
    </reaction>
</comment>